<reference evidence="1 2" key="1">
    <citation type="submission" date="2024-09" db="EMBL/GenBank/DDBJ databases">
        <title>Floridaenema gen nov. (Aerosakkonemataceae, Aerosakkonematales ord. nov., Cyanobacteria) from benthic tropical and subtropical fresh waters, with the description of four new species.</title>
        <authorList>
            <person name="Moretto J.A."/>
            <person name="Berthold D.E."/>
            <person name="Lefler F.W."/>
            <person name="Huang I.-S."/>
            <person name="Laughinghouse H. IV."/>
        </authorList>
    </citation>
    <scope>NUCLEOTIDE SEQUENCE [LARGE SCALE GENOMIC DNA]</scope>
    <source>
        <strain evidence="1 2">BLCC-F167</strain>
    </source>
</reference>
<dbReference type="Proteomes" id="UP001576780">
    <property type="component" value="Unassembled WGS sequence"/>
</dbReference>
<gene>
    <name evidence="1" type="ORF">ACE1CA_12325</name>
</gene>
<evidence type="ECO:0000313" key="1">
    <source>
        <dbReference type="EMBL" id="MFB2835308.1"/>
    </source>
</evidence>
<evidence type="ECO:0000313" key="2">
    <source>
        <dbReference type="Proteomes" id="UP001576780"/>
    </source>
</evidence>
<dbReference type="InterPro" id="IPR014964">
    <property type="entry name" value="DUF1830"/>
</dbReference>
<dbReference type="Pfam" id="PF08865">
    <property type="entry name" value="DUF1830"/>
    <property type="match status" value="1"/>
</dbReference>
<comment type="caution">
    <text evidence="1">The sequence shown here is derived from an EMBL/GenBank/DDBJ whole genome shotgun (WGS) entry which is preliminary data.</text>
</comment>
<sequence length="85" mass="9472">MIKTFEPSLANPVEEVLCFYTNASTEIQIIRIENNSSSKLERIVFPSEKLLFIGEPKALLAIYTGSEGKEVLSDIIPCAKLQINN</sequence>
<dbReference type="RefSeq" id="WP_413277723.1">
    <property type="nucleotide sequence ID" value="NZ_JBHFNT010000103.1"/>
</dbReference>
<keyword evidence="2" id="KW-1185">Reference proteome</keyword>
<organism evidence="1 2">
    <name type="scientific">Floridaenema evergladense BLCC-F167</name>
    <dbReference type="NCBI Taxonomy" id="3153639"/>
    <lineage>
        <taxon>Bacteria</taxon>
        <taxon>Bacillati</taxon>
        <taxon>Cyanobacteriota</taxon>
        <taxon>Cyanophyceae</taxon>
        <taxon>Oscillatoriophycideae</taxon>
        <taxon>Aerosakkonematales</taxon>
        <taxon>Aerosakkonemataceae</taxon>
        <taxon>Floridanema</taxon>
        <taxon>Floridanema evergladense</taxon>
    </lineage>
</organism>
<dbReference type="EMBL" id="JBHFNT010000103">
    <property type="protein sequence ID" value="MFB2835308.1"/>
    <property type="molecule type" value="Genomic_DNA"/>
</dbReference>
<proteinExistence type="predicted"/>
<name>A0ABV4WKW6_9CYAN</name>
<accession>A0ABV4WKW6</accession>
<protein>
    <submittedName>
        <fullName evidence="1">DUF1830 domain-containing protein</fullName>
    </submittedName>
</protein>